<accession>A0AAJ1VAQ7</accession>
<dbReference type="Pfam" id="PF00717">
    <property type="entry name" value="Peptidase_S24"/>
    <property type="match status" value="1"/>
</dbReference>
<evidence type="ECO:0000259" key="1">
    <source>
        <dbReference type="Pfam" id="PF00717"/>
    </source>
</evidence>
<protein>
    <submittedName>
        <fullName evidence="2">DNA repair protein</fullName>
    </submittedName>
</protein>
<dbReference type="InterPro" id="IPR036286">
    <property type="entry name" value="LexA/Signal_pep-like_sf"/>
</dbReference>
<comment type="caution">
    <text evidence="2">The sequence shown here is derived from an EMBL/GenBank/DDBJ whole genome shotgun (WGS) entry which is preliminary data.</text>
</comment>
<reference evidence="2" key="1">
    <citation type="submission" date="2020-06" db="EMBL/GenBank/DDBJ databases">
        <authorList>
            <person name="Dong N."/>
        </authorList>
    </citation>
    <scope>NUCLEOTIDE SEQUENCE</scope>
    <source>
        <strain evidence="2">R655-4</strain>
    </source>
</reference>
<name>A0AAJ1VAQ7_9FLAO</name>
<evidence type="ECO:0000313" key="3">
    <source>
        <dbReference type="Proteomes" id="UP001170959"/>
    </source>
</evidence>
<dbReference type="PANTHER" id="PTHR33516">
    <property type="entry name" value="LEXA REPRESSOR"/>
    <property type="match status" value="1"/>
</dbReference>
<dbReference type="SUPFAM" id="SSF51306">
    <property type="entry name" value="LexA/Signal peptidase"/>
    <property type="match status" value="1"/>
</dbReference>
<dbReference type="InterPro" id="IPR015927">
    <property type="entry name" value="Peptidase_S24_S26A/B/C"/>
</dbReference>
<sequence length="153" mass="17293">MVKFIKAPTLSDELISVPINVNAEKVYVQFLGEVSAGFPSPAADFVQNTISLDESLLDKPEATYLTRVSGDSMYPDYLIGDLLVIRSDIEPRHNDDIIVSVNNSEYTFKRYDQIHKKLVPLNPKYRDAIHLDDEDTVLILGVVTSLIRQKRKV</sequence>
<dbReference type="Proteomes" id="UP001170959">
    <property type="component" value="Unassembled WGS sequence"/>
</dbReference>
<dbReference type="RefSeq" id="WP_286494148.1">
    <property type="nucleotide sequence ID" value="NZ_CAUPYU010000010.1"/>
</dbReference>
<evidence type="ECO:0000313" key="2">
    <source>
        <dbReference type="EMBL" id="MDM1073700.1"/>
    </source>
</evidence>
<dbReference type="PANTHER" id="PTHR33516:SF2">
    <property type="entry name" value="LEXA REPRESSOR-RELATED"/>
    <property type="match status" value="1"/>
</dbReference>
<dbReference type="InterPro" id="IPR050077">
    <property type="entry name" value="LexA_repressor"/>
</dbReference>
<dbReference type="EMBL" id="JACAGJ010000008">
    <property type="protein sequence ID" value="MDM1073700.1"/>
    <property type="molecule type" value="Genomic_DNA"/>
</dbReference>
<dbReference type="CDD" id="cd06462">
    <property type="entry name" value="Peptidase_S24_S26"/>
    <property type="match status" value="1"/>
</dbReference>
<reference evidence="2" key="2">
    <citation type="journal article" date="2022" name="Sci. Total Environ.">
        <title>Prevalence, transmission, and molecular epidemiology of tet(X)-positive bacteria among humans, animals, and environmental niches in China: An epidemiological, and genomic-based study.</title>
        <authorList>
            <person name="Dong N."/>
            <person name="Zeng Y."/>
            <person name="Cai C."/>
            <person name="Sun C."/>
            <person name="Lu J."/>
            <person name="Liu C."/>
            <person name="Zhou H."/>
            <person name="Sun Q."/>
            <person name="Shu L."/>
            <person name="Wang H."/>
            <person name="Wang Y."/>
            <person name="Wang S."/>
            <person name="Wu C."/>
            <person name="Chan E.W."/>
            <person name="Chen G."/>
            <person name="Shen Z."/>
            <person name="Chen S."/>
            <person name="Zhang R."/>
        </authorList>
    </citation>
    <scope>NUCLEOTIDE SEQUENCE</scope>
    <source>
        <strain evidence="2">R655-4</strain>
    </source>
</reference>
<dbReference type="AlphaFoldDB" id="A0AAJ1VAQ7"/>
<organism evidence="2 3">
    <name type="scientific">Empedobacter brevis</name>
    <dbReference type="NCBI Taxonomy" id="247"/>
    <lineage>
        <taxon>Bacteria</taxon>
        <taxon>Pseudomonadati</taxon>
        <taxon>Bacteroidota</taxon>
        <taxon>Flavobacteriia</taxon>
        <taxon>Flavobacteriales</taxon>
        <taxon>Weeksellaceae</taxon>
        <taxon>Empedobacter</taxon>
    </lineage>
</organism>
<proteinExistence type="predicted"/>
<gene>
    <name evidence="2" type="ORF">HX001_14515</name>
</gene>
<dbReference type="Gene3D" id="2.10.109.10">
    <property type="entry name" value="Umud Fragment, subunit A"/>
    <property type="match status" value="1"/>
</dbReference>
<feature type="domain" description="Peptidase S24/S26A/S26B/S26C" evidence="1">
    <location>
        <begin position="30"/>
        <end position="143"/>
    </location>
</feature>